<name>A0A0C3C5Q7_PILCF</name>
<accession>A0A0C3C5Q7</accession>
<dbReference type="EMBL" id="KN832986">
    <property type="protein sequence ID" value="KIM84992.1"/>
    <property type="molecule type" value="Genomic_DNA"/>
</dbReference>
<protein>
    <submittedName>
        <fullName evidence="1">Uncharacterized protein</fullName>
    </submittedName>
</protein>
<evidence type="ECO:0000313" key="1">
    <source>
        <dbReference type="EMBL" id="KIM84992.1"/>
    </source>
</evidence>
<feature type="non-terminal residue" evidence="1">
    <location>
        <position position="52"/>
    </location>
</feature>
<proteinExistence type="predicted"/>
<dbReference type="InParanoid" id="A0A0C3C5Q7"/>
<keyword evidence="2" id="KW-1185">Reference proteome</keyword>
<gene>
    <name evidence="1" type="ORF">PILCRDRAFT_817833</name>
</gene>
<dbReference type="Proteomes" id="UP000054166">
    <property type="component" value="Unassembled WGS sequence"/>
</dbReference>
<sequence>MAPKTGFADAKDLVRTMTDRQTRSPEFAIVHRKVEVVLGRLGPVGTNLKSLL</sequence>
<organism evidence="1 2">
    <name type="scientific">Piloderma croceum (strain F 1598)</name>
    <dbReference type="NCBI Taxonomy" id="765440"/>
    <lineage>
        <taxon>Eukaryota</taxon>
        <taxon>Fungi</taxon>
        <taxon>Dikarya</taxon>
        <taxon>Basidiomycota</taxon>
        <taxon>Agaricomycotina</taxon>
        <taxon>Agaricomycetes</taxon>
        <taxon>Agaricomycetidae</taxon>
        <taxon>Atheliales</taxon>
        <taxon>Atheliaceae</taxon>
        <taxon>Piloderma</taxon>
    </lineage>
</organism>
<dbReference type="AlphaFoldDB" id="A0A0C3C5Q7"/>
<dbReference type="HOGENOM" id="CLU_3093074_0_0_1"/>
<reference evidence="1 2" key="1">
    <citation type="submission" date="2014-04" db="EMBL/GenBank/DDBJ databases">
        <authorList>
            <consortium name="DOE Joint Genome Institute"/>
            <person name="Kuo A."/>
            <person name="Tarkka M."/>
            <person name="Buscot F."/>
            <person name="Kohler A."/>
            <person name="Nagy L.G."/>
            <person name="Floudas D."/>
            <person name="Copeland A."/>
            <person name="Barry K.W."/>
            <person name="Cichocki N."/>
            <person name="Veneault-Fourrey C."/>
            <person name="LaButti K."/>
            <person name="Lindquist E.A."/>
            <person name="Lipzen A."/>
            <person name="Lundell T."/>
            <person name="Morin E."/>
            <person name="Murat C."/>
            <person name="Sun H."/>
            <person name="Tunlid A."/>
            <person name="Henrissat B."/>
            <person name="Grigoriev I.V."/>
            <person name="Hibbett D.S."/>
            <person name="Martin F."/>
            <person name="Nordberg H.P."/>
            <person name="Cantor M.N."/>
            <person name="Hua S.X."/>
        </authorList>
    </citation>
    <scope>NUCLEOTIDE SEQUENCE [LARGE SCALE GENOMIC DNA]</scope>
    <source>
        <strain evidence="1 2">F 1598</strain>
    </source>
</reference>
<reference evidence="2" key="2">
    <citation type="submission" date="2015-01" db="EMBL/GenBank/DDBJ databases">
        <title>Evolutionary Origins and Diversification of the Mycorrhizal Mutualists.</title>
        <authorList>
            <consortium name="DOE Joint Genome Institute"/>
            <consortium name="Mycorrhizal Genomics Consortium"/>
            <person name="Kohler A."/>
            <person name="Kuo A."/>
            <person name="Nagy L.G."/>
            <person name="Floudas D."/>
            <person name="Copeland A."/>
            <person name="Barry K.W."/>
            <person name="Cichocki N."/>
            <person name="Veneault-Fourrey C."/>
            <person name="LaButti K."/>
            <person name="Lindquist E.A."/>
            <person name="Lipzen A."/>
            <person name="Lundell T."/>
            <person name="Morin E."/>
            <person name="Murat C."/>
            <person name="Riley R."/>
            <person name="Ohm R."/>
            <person name="Sun H."/>
            <person name="Tunlid A."/>
            <person name="Henrissat B."/>
            <person name="Grigoriev I.V."/>
            <person name="Hibbett D.S."/>
            <person name="Martin F."/>
        </authorList>
    </citation>
    <scope>NUCLEOTIDE SEQUENCE [LARGE SCALE GENOMIC DNA]</scope>
    <source>
        <strain evidence="2">F 1598</strain>
    </source>
</reference>
<evidence type="ECO:0000313" key="2">
    <source>
        <dbReference type="Proteomes" id="UP000054166"/>
    </source>
</evidence>